<dbReference type="AlphaFoldDB" id="A0A0R2ADE6"/>
<feature type="domain" description="HTH arsR-type" evidence="4">
    <location>
        <begin position="15"/>
        <end position="109"/>
    </location>
</feature>
<keyword evidence="1" id="KW-0805">Transcription regulation</keyword>
<dbReference type="PROSITE" id="PS50987">
    <property type="entry name" value="HTH_ARSR_2"/>
    <property type="match status" value="1"/>
</dbReference>
<comment type="caution">
    <text evidence="5">The sequence shown here is derived from an EMBL/GenBank/DDBJ whole genome shotgun (WGS) entry which is preliminary data.</text>
</comment>
<dbReference type="InterPro" id="IPR011991">
    <property type="entry name" value="ArsR-like_HTH"/>
</dbReference>
<name>A0A0R2ADE6_9LACO</name>
<keyword evidence="2" id="KW-0238">DNA-binding</keyword>
<dbReference type="InterPro" id="IPR036390">
    <property type="entry name" value="WH_DNA-bd_sf"/>
</dbReference>
<dbReference type="PATRIC" id="fig|1423813.3.peg.240"/>
<evidence type="ECO:0000256" key="3">
    <source>
        <dbReference type="ARBA" id="ARBA00023163"/>
    </source>
</evidence>
<evidence type="ECO:0000256" key="1">
    <source>
        <dbReference type="ARBA" id="ARBA00023015"/>
    </source>
</evidence>
<gene>
    <name evidence="5" type="ORF">FC26_GL000230</name>
</gene>
<dbReference type="InterPro" id="IPR051011">
    <property type="entry name" value="Metal_resp_trans_reg"/>
</dbReference>
<keyword evidence="3" id="KW-0804">Transcription</keyword>
<dbReference type="Gene3D" id="1.10.10.10">
    <property type="entry name" value="Winged helix-like DNA-binding domain superfamily/Winged helix DNA-binding domain"/>
    <property type="match status" value="1"/>
</dbReference>
<evidence type="ECO:0000313" key="5">
    <source>
        <dbReference type="EMBL" id="KRM60748.1"/>
    </source>
</evidence>
<dbReference type="Pfam" id="PF01022">
    <property type="entry name" value="HTH_5"/>
    <property type="match status" value="1"/>
</dbReference>
<dbReference type="OrthoDB" id="9794330at2"/>
<dbReference type="InterPro" id="IPR036388">
    <property type="entry name" value="WH-like_DNA-bd_sf"/>
</dbReference>
<dbReference type="PRINTS" id="PR00778">
    <property type="entry name" value="HTHARSR"/>
</dbReference>
<protein>
    <submittedName>
        <fullName evidence="5">Transcriptional regulator</fullName>
    </submittedName>
</protein>
<proteinExistence type="predicted"/>
<organism evidence="5 6">
    <name type="scientific">Paucilactobacillus vaccinostercus DSM 20634</name>
    <dbReference type="NCBI Taxonomy" id="1423813"/>
    <lineage>
        <taxon>Bacteria</taxon>
        <taxon>Bacillati</taxon>
        <taxon>Bacillota</taxon>
        <taxon>Bacilli</taxon>
        <taxon>Lactobacillales</taxon>
        <taxon>Lactobacillaceae</taxon>
        <taxon>Paucilactobacillus</taxon>
    </lineage>
</organism>
<dbReference type="SUPFAM" id="SSF46785">
    <property type="entry name" value="Winged helix' DNA-binding domain"/>
    <property type="match status" value="1"/>
</dbReference>
<evidence type="ECO:0000313" key="6">
    <source>
        <dbReference type="Proteomes" id="UP000051733"/>
    </source>
</evidence>
<dbReference type="InterPro" id="IPR001845">
    <property type="entry name" value="HTH_ArsR_DNA-bd_dom"/>
</dbReference>
<dbReference type="RefSeq" id="WP_057779964.1">
    <property type="nucleotide sequence ID" value="NZ_AYYY01000061.1"/>
</dbReference>
<dbReference type="NCBIfam" id="NF033788">
    <property type="entry name" value="HTH_metalloreg"/>
    <property type="match status" value="1"/>
</dbReference>
<dbReference type="STRING" id="1423813.FC26_GL000230"/>
<dbReference type="CDD" id="cd00090">
    <property type="entry name" value="HTH_ARSR"/>
    <property type="match status" value="1"/>
</dbReference>
<keyword evidence="6" id="KW-1185">Reference proteome</keyword>
<sequence length="113" mass="13004">MNDDNQKKNTEIEIPDDTELQTILNVFKTMSDPTRMKIILTIAKKPITVTEIAKALSLEQSTVSHQLRQLKQERLVIGDRSGKQIFYRLADDHVLQIYALTKIHIEEKHALGH</sequence>
<dbReference type="SMART" id="SM00418">
    <property type="entry name" value="HTH_ARSR"/>
    <property type="match status" value="1"/>
</dbReference>
<evidence type="ECO:0000256" key="2">
    <source>
        <dbReference type="ARBA" id="ARBA00023125"/>
    </source>
</evidence>
<dbReference type="Proteomes" id="UP000051733">
    <property type="component" value="Unassembled WGS sequence"/>
</dbReference>
<reference evidence="5 6" key="1">
    <citation type="journal article" date="2015" name="Genome Announc.">
        <title>Expanding the biotechnology potential of lactobacilli through comparative genomics of 213 strains and associated genera.</title>
        <authorList>
            <person name="Sun Z."/>
            <person name="Harris H.M."/>
            <person name="McCann A."/>
            <person name="Guo C."/>
            <person name="Argimon S."/>
            <person name="Zhang W."/>
            <person name="Yang X."/>
            <person name="Jeffery I.B."/>
            <person name="Cooney J.C."/>
            <person name="Kagawa T.F."/>
            <person name="Liu W."/>
            <person name="Song Y."/>
            <person name="Salvetti E."/>
            <person name="Wrobel A."/>
            <person name="Rasinkangas P."/>
            <person name="Parkhill J."/>
            <person name="Rea M.C."/>
            <person name="O'Sullivan O."/>
            <person name="Ritari J."/>
            <person name="Douillard F.P."/>
            <person name="Paul Ross R."/>
            <person name="Yang R."/>
            <person name="Briner A.E."/>
            <person name="Felis G.E."/>
            <person name="de Vos W.M."/>
            <person name="Barrangou R."/>
            <person name="Klaenhammer T.R."/>
            <person name="Caufield P.W."/>
            <person name="Cui Y."/>
            <person name="Zhang H."/>
            <person name="O'Toole P.W."/>
        </authorList>
    </citation>
    <scope>NUCLEOTIDE SEQUENCE [LARGE SCALE GENOMIC DNA]</scope>
    <source>
        <strain evidence="5 6">DSM 20634</strain>
    </source>
</reference>
<dbReference type="GO" id="GO:0003700">
    <property type="term" value="F:DNA-binding transcription factor activity"/>
    <property type="evidence" value="ECO:0007669"/>
    <property type="project" value="InterPro"/>
</dbReference>
<dbReference type="PANTHER" id="PTHR43132:SF6">
    <property type="entry name" value="HTH-TYPE TRANSCRIPTIONAL REPRESSOR CZRA"/>
    <property type="match status" value="1"/>
</dbReference>
<evidence type="ECO:0000259" key="4">
    <source>
        <dbReference type="PROSITE" id="PS50987"/>
    </source>
</evidence>
<dbReference type="EMBL" id="AYYY01000061">
    <property type="protein sequence ID" value="KRM60748.1"/>
    <property type="molecule type" value="Genomic_DNA"/>
</dbReference>
<dbReference type="PANTHER" id="PTHR43132">
    <property type="entry name" value="ARSENICAL RESISTANCE OPERON REPRESSOR ARSR-RELATED"/>
    <property type="match status" value="1"/>
</dbReference>
<dbReference type="GO" id="GO:0003677">
    <property type="term" value="F:DNA binding"/>
    <property type="evidence" value="ECO:0007669"/>
    <property type="project" value="UniProtKB-KW"/>
</dbReference>
<accession>A0A0R2ADE6</accession>